<comment type="caution">
    <text evidence="2">The sequence shown here is derived from an EMBL/GenBank/DDBJ whole genome shotgun (WGS) entry which is preliminary data.</text>
</comment>
<feature type="signal peptide" evidence="1">
    <location>
        <begin position="1"/>
        <end position="20"/>
    </location>
</feature>
<accession>A0ABW8KEA8</accession>
<evidence type="ECO:0000313" key="2">
    <source>
        <dbReference type="EMBL" id="MFK2919789.1"/>
    </source>
</evidence>
<evidence type="ECO:0000313" key="3">
    <source>
        <dbReference type="Proteomes" id="UP001620408"/>
    </source>
</evidence>
<sequence length="241" mass="27246">MPHRSLVFALTLLLASPAWAVQGNVAHFFVYRMVPGATTQFEDGYRRHLDWHKAHHDPLVWYGWTIEDGERDGYFVDANVGEPFAAFDHRVDVADDGTDFHATVAPYATPMGRPTYVLLRNFSTGTPLENRKPSAVVQVTHFHLRPGMEPRFERAIQAVHKALAGNAAAPAHTWYRLVTGGDTPQYMLMVSREDWASYDRFEQDIAALLAGDEAALRDFADAVQSSTTESWRYRQELSRLP</sequence>
<organism evidence="2 3">
    <name type="scientific">Dyella koreensis</name>
    <dbReference type="NCBI Taxonomy" id="311235"/>
    <lineage>
        <taxon>Bacteria</taxon>
        <taxon>Pseudomonadati</taxon>
        <taxon>Pseudomonadota</taxon>
        <taxon>Gammaproteobacteria</taxon>
        <taxon>Lysobacterales</taxon>
        <taxon>Rhodanobacteraceae</taxon>
        <taxon>Dyella</taxon>
    </lineage>
</organism>
<dbReference type="EMBL" id="JADIKD010000012">
    <property type="protein sequence ID" value="MFK2919789.1"/>
    <property type="molecule type" value="Genomic_DNA"/>
</dbReference>
<keyword evidence="1" id="KW-0732">Signal</keyword>
<feature type="chain" id="PRO_5046795512" description="NIPSNAP protein" evidence="1">
    <location>
        <begin position="21"/>
        <end position="241"/>
    </location>
</feature>
<protein>
    <recommendedName>
        <fullName evidence="4">NIPSNAP protein</fullName>
    </recommendedName>
</protein>
<keyword evidence="3" id="KW-1185">Reference proteome</keyword>
<dbReference type="Proteomes" id="UP001620408">
    <property type="component" value="Unassembled WGS sequence"/>
</dbReference>
<gene>
    <name evidence="2" type="ORF">ISS97_21185</name>
</gene>
<dbReference type="RefSeq" id="WP_379984184.1">
    <property type="nucleotide sequence ID" value="NZ_JADIKD010000012.1"/>
</dbReference>
<evidence type="ECO:0000256" key="1">
    <source>
        <dbReference type="SAM" id="SignalP"/>
    </source>
</evidence>
<reference evidence="2 3" key="1">
    <citation type="submission" date="2020-10" db="EMBL/GenBank/DDBJ databases">
        <title>Phylogeny of dyella-like bacteria.</title>
        <authorList>
            <person name="Fu J."/>
        </authorList>
    </citation>
    <scope>NUCLEOTIDE SEQUENCE [LARGE SCALE GENOMIC DNA]</scope>
    <source>
        <strain evidence="2 3">BB4</strain>
    </source>
</reference>
<evidence type="ECO:0008006" key="4">
    <source>
        <dbReference type="Google" id="ProtNLM"/>
    </source>
</evidence>
<name>A0ABW8KEA8_9GAMM</name>
<proteinExistence type="predicted"/>